<keyword evidence="3" id="KW-1185">Reference proteome</keyword>
<evidence type="ECO:0000313" key="2">
    <source>
        <dbReference type="EMBL" id="KAA0021928.1"/>
    </source>
</evidence>
<evidence type="ECO:0000313" key="3">
    <source>
        <dbReference type="Proteomes" id="UP000322244"/>
    </source>
</evidence>
<dbReference type="OrthoDB" id="8771597at2"/>
<sequence length="607" mass="62852">MSHSIGFNTRRKQRRQSNFRWAATLVVGGLVAVLVPAASTLLSPAIARAATPAFVQVASTSVTAASLTLPLSATSAGNLLAVYTDWGINASSATVTDNAGDAFTSVAAPTKWNNNAGYSQVFYAKNLKGGATSVTVTYPASSSVDAYAVEYSGLDTTNPLDVSVAAQGNSASLNSGQVATTYANDLLLGVAADNGTPTAPGAGYTLRSTASDNIVEDKTVTASGSYSASATMSPSASWVMHLVAFRAAGATRDPLQQPFASTSIWNMPIGTGAQYTPANLPADPEGDPWAPTPNNDFSNIIFTPTAPATSVYYSSAGWDGPSRCAKTGNQLQFTAPIPSNYVVGTDGYNEGVATLAADKRTVNIAVAFARCTAGGYATSNDYQSPAIDLYGNGLGGVGAGGTSGNPGGVIRLGELRPGQKGPAHALRITLDTTQDLFKCTTISACYTWPANGADGDAVGKYGTFNNNTNTWMKMGTLLAIPQSVDISTLGLQTEPAKELAWTLQNYGAYVNDDAGGASFAFVTERSPNGWFGDLHNELPTGPPAPNTTQFFQDYGFDFSQRFHDNTPWTNDVAKLMTSLSAVKNNGPTSIGGGGTPLQPLAPPITPP</sequence>
<name>A0A5A7S6Z6_9NOCA</name>
<accession>A0A5A7S6Z6</accession>
<dbReference type="RefSeq" id="WP_149431291.1">
    <property type="nucleotide sequence ID" value="NZ_VLNY01000007.1"/>
</dbReference>
<organism evidence="2 3">
    <name type="scientific">Antrihabitans cavernicola</name>
    <dbReference type="NCBI Taxonomy" id="2495913"/>
    <lineage>
        <taxon>Bacteria</taxon>
        <taxon>Bacillati</taxon>
        <taxon>Actinomycetota</taxon>
        <taxon>Actinomycetes</taxon>
        <taxon>Mycobacteriales</taxon>
        <taxon>Nocardiaceae</taxon>
        <taxon>Antrihabitans</taxon>
    </lineage>
</organism>
<evidence type="ECO:0000256" key="1">
    <source>
        <dbReference type="SAM" id="MobiDB-lite"/>
    </source>
</evidence>
<reference evidence="2 3" key="1">
    <citation type="submission" date="2019-07" db="EMBL/GenBank/DDBJ databases">
        <title>Rhodococcus cavernicolus sp. nov., isolated from a cave.</title>
        <authorList>
            <person name="Lee S.D."/>
        </authorList>
    </citation>
    <scope>NUCLEOTIDE SEQUENCE [LARGE SCALE GENOMIC DNA]</scope>
    <source>
        <strain evidence="2 3">C1-24</strain>
    </source>
</reference>
<feature type="region of interest" description="Disordered" evidence="1">
    <location>
        <begin position="586"/>
        <end position="607"/>
    </location>
</feature>
<proteinExistence type="predicted"/>
<dbReference type="AlphaFoldDB" id="A0A5A7S6Z6"/>
<protein>
    <submittedName>
        <fullName evidence="2">Uncharacterized protein</fullName>
    </submittedName>
</protein>
<dbReference type="EMBL" id="VLNY01000007">
    <property type="protein sequence ID" value="KAA0021928.1"/>
    <property type="molecule type" value="Genomic_DNA"/>
</dbReference>
<gene>
    <name evidence="2" type="ORF">FOY51_16180</name>
</gene>
<dbReference type="Proteomes" id="UP000322244">
    <property type="component" value="Unassembled WGS sequence"/>
</dbReference>
<comment type="caution">
    <text evidence="2">The sequence shown here is derived from an EMBL/GenBank/DDBJ whole genome shotgun (WGS) entry which is preliminary data.</text>
</comment>